<organism evidence="1 2">
    <name type="scientific">Methylobacterium radiotolerans</name>
    <dbReference type="NCBI Taxonomy" id="31998"/>
    <lineage>
        <taxon>Bacteria</taxon>
        <taxon>Pseudomonadati</taxon>
        <taxon>Pseudomonadota</taxon>
        <taxon>Alphaproteobacteria</taxon>
        <taxon>Hyphomicrobiales</taxon>
        <taxon>Methylobacteriaceae</taxon>
        <taxon>Methylobacterium</taxon>
    </lineage>
</organism>
<comment type="caution">
    <text evidence="1">The sequence shown here is derived from an EMBL/GenBank/DDBJ whole genome shotgun (WGS) entry which is preliminary data.</text>
</comment>
<keyword evidence="2" id="KW-1185">Reference proteome</keyword>
<protein>
    <submittedName>
        <fullName evidence="1">Uncharacterized protein</fullName>
    </submittedName>
</protein>
<reference evidence="1 2" key="1">
    <citation type="submission" date="2024-06" db="EMBL/GenBank/DDBJ databases">
        <title>Genomics of switchgrass bacterial isolates.</title>
        <authorList>
            <person name="Shade A."/>
        </authorList>
    </citation>
    <scope>NUCLEOTIDE SEQUENCE [LARGE SCALE GENOMIC DNA]</scope>
    <source>
        <strain evidence="1 2">PvP084</strain>
    </source>
</reference>
<dbReference type="RefSeq" id="WP_053622221.1">
    <property type="nucleotide sequence ID" value="NZ_CP090580.1"/>
</dbReference>
<accession>A0ABV2NSN5</accession>
<gene>
    <name evidence="1" type="ORF">ABIC20_006814</name>
</gene>
<dbReference type="Proteomes" id="UP001549119">
    <property type="component" value="Unassembled WGS sequence"/>
</dbReference>
<dbReference type="EMBL" id="JBEPNW010000003">
    <property type="protein sequence ID" value="MET3869436.1"/>
    <property type="molecule type" value="Genomic_DNA"/>
</dbReference>
<sequence length="85" mass="9259">MTYTVEQLAPGSYDVLLYPVVTAALVRVVSGTEPSDAWQIKLLDEVPQADRPAPFTSQGHTFRSRAAALEWLGTGERPGDRTRGS</sequence>
<name>A0ABV2NSN5_9HYPH</name>
<evidence type="ECO:0000313" key="1">
    <source>
        <dbReference type="EMBL" id="MET3869436.1"/>
    </source>
</evidence>
<proteinExistence type="predicted"/>
<evidence type="ECO:0000313" key="2">
    <source>
        <dbReference type="Proteomes" id="UP001549119"/>
    </source>
</evidence>